<evidence type="ECO:0000256" key="1">
    <source>
        <dbReference type="ARBA" id="ARBA00001528"/>
    </source>
</evidence>
<comment type="cofactor">
    <cofactor evidence="2">
        <name>pyridoxal 5'-phosphate</name>
        <dbReference type="ChEBI" id="CHEBI:597326"/>
    </cofactor>
</comment>
<keyword evidence="3" id="KW-0663">Pyridoxal phosphate</keyword>
<evidence type="ECO:0000256" key="3">
    <source>
        <dbReference type="ARBA" id="ARBA00022898"/>
    </source>
</evidence>
<dbReference type="Pfam" id="PF00464">
    <property type="entry name" value="SHMT"/>
    <property type="match status" value="1"/>
</dbReference>
<dbReference type="InterPro" id="IPR015424">
    <property type="entry name" value="PyrdxlP-dep_Trfase"/>
</dbReference>
<proteinExistence type="predicted"/>
<dbReference type="InterPro" id="IPR049943">
    <property type="entry name" value="Ser_HO-MeTrfase-like"/>
</dbReference>
<dbReference type="Gene3D" id="3.90.1150.10">
    <property type="entry name" value="Aspartate Aminotransferase, domain 1"/>
    <property type="match status" value="1"/>
</dbReference>
<dbReference type="GO" id="GO:0004372">
    <property type="term" value="F:glycine hydroxymethyltransferase activity"/>
    <property type="evidence" value="ECO:0007669"/>
    <property type="project" value="UniProtKB-EC"/>
</dbReference>
<dbReference type="EMBL" id="JBJUIK010000013">
    <property type="protein sequence ID" value="KAL3507286.1"/>
    <property type="molecule type" value="Genomic_DNA"/>
</dbReference>
<dbReference type="InterPro" id="IPR039429">
    <property type="entry name" value="SHMT-like_dom"/>
</dbReference>
<name>A0ABD2YK37_9GENT</name>
<dbReference type="AlphaFoldDB" id="A0ABD2YK37"/>
<evidence type="ECO:0000313" key="5">
    <source>
        <dbReference type="EMBL" id="KAL3507286.1"/>
    </source>
</evidence>
<dbReference type="PANTHER" id="PTHR11680">
    <property type="entry name" value="SERINE HYDROXYMETHYLTRANSFERASE"/>
    <property type="match status" value="1"/>
</dbReference>
<evidence type="ECO:0000313" key="6">
    <source>
        <dbReference type="Proteomes" id="UP001630127"/>
    </source>
</evidence>
<dbReference type="Proteomes" id="UP001630127">
    <property type="component" value="Unassembled WGS sequence"/>
</dbReference>
<gene>
    <name evidence="5" type="ORF">ACH5RR_032668</name>
</gene>
<evidence type="ECO:0000256" key="2">
    <source>
        <dbReference type="ARBA" id="ARBA00001933"/>
    </source>
</evidence>
<comment type="catalytic activity">
    <reaction evidence="1">
        <text>(6R)-5,10-methylene-5,6,7,8-tetrahydrofolate + glycine + H2O = (6S)-5,6,7,8-tetrahydrofolate + L-serine</text>
        <dbReference type="Rhea" id="RHEA:15481"/>
        <dbReference type="ChEBI" id="CHEBI:15377"/>
        <dbReference type="ChEBI" id="CHEBI:15636"/>
        <dbReference type="ChEBI" id="CHEBI:33384"/>
        <dbReference type="ChEBI" id="CHEBI:57305"/>
        <dbReference type="ChEBI" id="CHEBI:57453"/>
        <dbReference type="EC" id="2.1.2.1"/>
    </reaction>
</comment>
<dbReference type="InterPro" id="IPR015422">
    <property type="entry name" value="PyrdxlP-dep_Trfase_small"/>
</dbReference>
<organism evidence="5 6">
    <name type="scientific">Cinchona calisaya</name>
    <dbReference type="NCBI Taxonomy" id="153742"/>
    <lineage>
        <taxon>Eukaryota</taxon>
        <taxon>Viridiplantae</taxon>
        <taxon>Streptophyta</taxon>
        <taxon>Embryophyta</taxon>
        <taxon>Tracheophyta</taxon>
        <taxon>Spermatophyta</taxon>
        <taxon>Magnoliopsida</taxon>
        <taxon>eudicotyledons</taxon>
        <taxon>Gunneridae</taxon>
        <taxon>Pentapetalae</taxon>
        <taxon>asterids</taxon>
        <taxon>lamiids</taxon>
        <taxon>Gentianales</taxon>
        <taxon>Rubiaceae</taxon>
        <taxon>Cinchonoideae</taxon>
        <taxon>Cinchoneae</taxon>
        <taxon>Cinchona</taxon>
    </lineage>
</organism>
<feature type="domain" description="Serine hydroxymethyltransferase-like" evidence="4">
    <location>
        <begin position="3"/>
        <end position="105"/>
    </location>
</feature>
<dbReference type="SUPFAM" id="SSF53383">
    <property type="entry name" value="PLP-dependent transferases"/>
    <property type="match status" value="1"/>
</dbReference>
<reference evidence="5 6" key="1">
    <citation type="submission" date="2024-11" db="EMBL/GenBank/DDBJ databases">
        <title>A near-complete genome assembly of Cinchona calisaya.</title>
        <authorList>
            <person name="Lian D.C."/>
            <person name="Zhao X.W."/>
            <person name="Wei L."/>
        </authorList>
    </citation>
    <scope>NUCLEOTIDE SEQUENCE [LARGE SCALE GENOMIC DNA]</scope>
    <source>
        <tissue evidence="5">Nenye</tissue>
    </source>
</reference>
<keyword evidence="6" id="KW-1185">Reference proteome</keyword>
<sequence length="165" mass="18475">MYSSFKVYAKQVKANVVALGNYLTSKGYKLVTGGTENHLVLWDLLLLVLTGNKVEKLCDLCNITVNKNAIFGNSSALASRGIHIGTPAMRSWGLVEKNFEQIAEFLHRAVVLCLKIQKEHVKRLKGFNKGLVSNKDIEELKADVEKFASSFDMPGFKMSEMKYKD</sequence>
<protein>
    <recommendedName>
        <fullName evidence="4">Serine hydroxymethyltransferase-like domain-containing protein</fullName>
    </recommendedName>
</protein>
<comment type="caution">
    <text evidence="5">The sequence shown here is derived from an EMBL/GenBank/DDBJ whole genome shotgun (WGS) entry which is preliminary data.</text>
</comment>
<evidence type="ECO:0000259" key="4">
    <source>
        <dbReference type="Pfam" id="PF00464"/>
    </source>
</evidence>
<accession>A0ABD2YK37</accession>
<dbReference type="PANTHER" id="PTHR11680:SF35">
    <property type="entry name" value="SERINE HYDROXYMETHYLTRANSFERASE 1"/>
    <property type="match status" value="1"/>
</dbReference>